<feature type="region of interest" description="Disordered" evidence="5">
    <location>
        <begin position="211"/>
        <end position="230"/>
    </location>
</feature>
<organism evidence="7 8">
    <name type="scientific">Tanacetum coccineum</name>
    <dbReference type="NCBI Taxonomy" id="301880"/>
    <lineage>
        <taxon>Eukaryota</taxon>
        <taxon>Viridiplantae</taxon>
        <taxon>Streptophyta</taxon>
        <taxon>Embryophyta</taxon>
        <taxon>Tracheophyta</taxon>
        <taxon>Spermatophyta</taxon>
        <taxon>Magnoliopsida</taxon>
        <taxon>eudicotyledons</taxon>
        <taxon>Gunneridae</taxon>
        <taxon>Pentapetalae</taxon>
        <taxon>asterids</taxon>
        <taxon>campanulids</taxon>
        <taxon>Asterales</taxon>
        <taxon>Asteraceae</taxon>
        <taxon>Asteroideae</taxon>
        <taxon>Anthemideae</taxon>
        <taxon>Anthemidinae</taxon>
        <taxon>Tanacetum</taxon>
    </lineage>
</organism>
<dbReference type="PANTHER" id="PTHR31973">
    <property type="entry name" value="POLYPROTEIN, PUTATIVE-RELATED"/>
    <property type="match status" value="1"/>
</dbReference>
<dbReference type="EMBL" id="BQNB010016232">
    <property type="protein sequence ID" value="GJT49361.1"/>
    <property type="molecule type" value="Genomic_DNA"/>
</dbReference>
<protein>
    <submittedName>
        <fullName evidence="7">Mutator type transposase</fullName>
    </submittedName>
</protein>
<dbReference type="InterPro" id="IPR018289">
    <property type="entry name" value="MULE_transposase_dom"/>
</dbReference>
<evidence type="ECO:0000259" key="6">
    <source>
        <dbReference type="PROSITE" id="PS50966"/>
    </source>
</evidence>
<evidence type="ECO:0000256" key="2">
    <source>
        <dbReference type="ARBA" id="ARBA00022771"/>
    </source>
</evidence>
<feature type="region of interest" description="Disordered" evidence="5">
    <location>
        <begin position="172"/>
        <end position="206"/>
    </location>
</feature>
<evidence type="ECO:0000313" key="8">
    <source>
        <dbReference type="Proteomes" id="UP001151760"/>
    </source>
</evidence>
<feature type="region of interest" description="Disordered" evidence="5">
    <location>
        <begin position="261"/>
        <end position="341"/>
    </location>
</feature>
<accession>A0ABQ5EEU6</accession>
<feature type="compositionally biased region" description="Basic and acidic residues" evidence="5">
    <location>
        <begin position="263"/>
        <end position="280"/>
    </location>
</feature>
<dbReference type="SMART" id="SM00575">
    <property type="entry name" value="ZnF_PMZ"/>
    <property type="match status" value="1"/>
</dbReference>
<feature type="domain" description="SWIM-type" evidence="6">
    <location>
        <begin position="934"/>
        <end position="976"/>
    </location>
</feature>
<dbReference type="Proteomes" id="UP001151760">
    <property type="component" value="Unassembled WGS sequence"/>
</dbReference>
<feature type="compositionally biased region" description="Polar residues" evidence="5">
    <location>
        <begin position="1116"/>
        <end position="1127"/>
    </location>
</feature>
<feature type="compositionally biased region" description="Low complexity" evidence="5">
    <location>
        <begin position="486"/>
        <end position="504"/>
    </location>
</feature>
<dbReference type="InterPro" id="IPR058594">
    <property type="entry name" value="PB1-like_dom_pln"/>
</dbReference>
<keyword evidence="1" id="KW-0479">Metal-binding</keyword>
<feature type="compositionally biased region" description="Acidic residues" evidence="5">
    <location>
        <begin position="303"/>
        <end position="341"/>
    </location>
</feature>
<dbReference type="Pfam" id="PF04434">
    <property type="entry name" value="SWIM"/>
    <property type="match status" value="1"/>
</dbReference>
<evidence type="ECO:0000256" key="4">
    <source>
        <dbReference type="PROSITE-ProRule" id="PRU00325"/>
    </source>
</evidence>
<dbReference type="PANTHER" id="PTHR31973:SF190">
    <property type="entry name" value="MULE TRANSPOSASE DOMAIN-CONTAINING PROTEIN"/>
    <property type="match status" value="1"/>
</dbReference>
<feature type="region of interest" description="Disordered" evidence="5">
    <location>
        <begin position="1067"/>
        <end position="1151"/>
    </location>
</feature>
<comment type="caution">
    <text evidence="7">The sequence shown here is derived from an EMBL/GenBank/DDBJ whole genome shotgun (WGS) entry which is preliminary data.</text>
</comment>
<evidence type="ECO:0000313" key="7">
    <source>
        <dbReference type="EMBL" id="GJT49361.1"/>
    </source>
</evidence>
<dbReference type="PROSITE" id="PS50966">
    <property type="entry name" value="ZF_SWIM"/>
    <property type="match status" value="1"/>
</dbReference>
<dbReference type="InterPro" id="IPR007527">
    <property type="entry name" value="Znf_SWIM"/>
</dbReference>
<dbReference type="Pfam" id="PF10551">
    <property type="entry name" value="MULE"/>
    <property type="match status" value="1"/>
</dbReference>
<evidence type="ECO:0000256" key="3">
    <source>
        <dbReference type="ARBA" id="ARBA00022833"/>
    </source>
</evidence>
<reference evidence="7" key="2">
    <citation type="submission" date="2022-01" db="EMBL/GenBank/DDBJ databases">
        <authorList>
            <person name="Yamashiro T."/>
            <person name="Shiraishi A."/>
            <person name="Satake H."/>
            <person name="Nakayama K."/>
        </authorList>
    </citation>
    <scope>NUCLEOTIDE SEQUENCE</scope>
</reference>
<proteinExistence type="predicted"/>
<dbReference type="Pfam" id="PF26130">
    <property type="entry name" value="PB1-like"/>
    <property type="match status" value="1"/>
</dbReference>
<dbReference type="InterPro" id="IPR006564">
    <property type="entry name" value="Znf_PMZ"/>
</dbReference>
<feature type="compositionally biased region" description="Polar residues" evidence="5">
    <location>
        <begin position="179"/>
        <end position="206"/>
    </location>
</feature>
<feature type="compositionally biased region" description="Polar residues" evidence="5">
    <location>
        <begin position="1067"/>
        <end position="1079"/>
    </location>
</feature>
<evidence type="ECO:0000256" key="1">
    <source>
        <dbReference type="ARBA" id="ARBA00022723"/>
    </source>
</evidence>
<keyword evidence="3" id="KW-0862">Zinc</keyword>
<reference evidence="7" key="1">
    <citation type="journal article" date="2022" name="Int. J. Mol. Sci.">
        <title>Draft Genome of Tanacetum Coccineum: Genomic Comparison of Closely Related Tanacetum-Family Plants.</title>
        <authorList>
            <person name="Yamashiro T."/>
            <person name="Shiraishi A."/>
            <person name="Nakayama K."/>
            <person name="Satake H."/>
        </authorList>
    </citation>
    <scope>NUCLEOTIDE SEQUENCE</scope>
</reference>
<gene>
    <name evidence="7" type="ORF">Tco_0975518</name>
</gene>
<feature type="region of interest" description="Disordered" evidence="5">
    <location>
        <begin position="486"/>
        <end position="506"/>
    </location>
</feature>
<feature type="compositionally biased region" description="Basic residues" evidence="5">
    <location>
        <begin position="1141"/>
        <end position="1151"/>
    </location>
</feature>
<name>A0ABQ5EEU6_9ASTR</name>
<keyword evidence="8" id="KW-1185">Reference proteome</keyword>
<sequence>MVVPLYDIRDNGVHDRDPYKMYKPHSTLFSIKLHYGGVFTISPNKSNITFVDMIDSDQFSIHEIDSMLEDLGQDGHRVMFYHFLKPGCDLDNGLEPLACDKDVVLLGNYVTQGLKLVEVFVEHEKTNPDIYTPPKAKRLVIEELEDAEPRISKAGITPVAKKLVLDVNNKQTSGKDLEGQSSGKELEGQSSAVGNDGSSQVPSQFVNDFYSSYDPYEESQDPNFDPFADLDLILPTNRNREGNTSENVDLVDTTNNVEIECDDDRHGEEHTGGDHEIHDEEEREVDDDTDRNMEGNSGHVVETEGEENEQAVETESEEDTEANDETDSEDSDYLVDEENNVDDVDVDMKDFDFHVDEGVEFMGCRDSEQTVDIEEGDGEEIEVLDNDYFESASDSDDEGSRLRKRKLKEIRKQAHANEQIYKTYFYVGKDFPNKEDVMAYIKEHSIETRREIRFEKNDGERVRAVCRGVIPCLPCVDEITSGANQVIGPSQGSGPSQVSGPSEGIGSKVKWTKKKIKVTRSPQKLTINGGKPNSKKQLDGNQCPWVLLVSKIKNSETWQVRTYKSEHKCLQSRKNIYATYQWFSKELVQQLKTNPYIPVRAVQEQLTQKHELNVTQSKAFRAKQEAEKKLRGDYTQQYKMLRDYVMELQETNPNTTVKIHVQSEANHEVPTRVFKRIYVCLGPLKAGFKAGMRDLLGLDGAFMKGPYPGQVLTAVGVDPNNGIYPLAYGLVETENTESWTWFLTQLGDDLELYRNSNFTFVSDRQKGIIPAIANLFPNAEHRYCVKHIHENMKKRWNGNAYKELLWTAASTTTVPEFQKAMEKLKEFSKEAYEWLNLIPPQHWSRSHFSVRAKSDVLLNNMCEVFNGKLVGGRDKPIISTLEFAREYLMKRIVNVNKLIDKCDGPLTPTATKILRANSNQARKYTVVSAGDGLYQVSGPWDDQVVVNVVARTCTCRRWELTGIPCKHVVATNWVMSLNNEAGIPEEWVHPCYRLETWKKVYSFKIKPIRGHIHWPKCNVPTTILPPKHQPQVGRPPKERKKSAAERDLLKIVKNGKLSREHKTVTCNKCNTKGHNSRSCTGPRVAKTNKRKVPTTGMDDTHAPTGSQANKRPKTQGVGSASGKTTNKGKAPAASGGVPKKTGPKKKVINLG</sequence>
<feature type="region of interest" description="Disordered" evidence="5">
    <location>
        <begin position="1021"/>
        <end position="1046"/>
    </location>
</feature>
<keyword evidence="2 4" id="KW-0863">Zinc-finger</keyword>
<evidence type="ECO:0000256" key="5">
    <source>
        <dbReference type="SAM" id="MobiDB-lite"/>
    </source>
</evidence>